<dbReference type="GO" id="GO:0008173">
    <property type="term" value="F:RNA methyltransferase activity"/>
    <property type="evidence" value="ECO:0007669"/>
    <property type="project" value="InterPro"/>
</dbReference>
<dbReference type="Proteomes" id="UP000886217">
    <property type="component" value="Unassembled WGS sequence"/>
</dbReference>
<evidence type="ECO:0000256" key="1">
    <source>
        <dbReference type="ARBA" id="ARBA00007228"/>
    </source>
</evidence>
<comment type="similarity">
    <text evidence="1">Belongs to the class IV-like SAM-binding methyltransferase superfamily. RNA methyltransferase TrmH family.</text>
</comment>
<organism evidence="6">
    <name type="scientific">Thermococcus litoralis</name>
    <dbReference type="NCBI Taxonomy" id="2265"/>
    <lineage>
        <taxon>Archaea</taxon>
        <taxon>Methanobacteriati</taxon>
        <taxon>Methanobacteriota</taxon>
        <taxon>Thermococci</taxon>
        <taxon>Thermococcales</taxon>
        <taxon>Thermococcaceae</taxon>
        <taxon>Thermococcus</taxon>
    </lineage>
</organism>
<dbReference type="CDD" id="cd18093">
    <property type="entry name" value="SpoU-like_TrmJ"/>
    <property type="match status" value="1"/>
</dbReference>
<evidence type="ECO:0000256" key="4">
    <source>
        <dbReference type="ARBA" id="ARBA00022691"/>
    </source>
</evidence>
<dbReference type="EMBL" id="DRTU01000063">
    <property type="protein sequence ID" value="HHI00119.1"/>
    <property type="molecule type" value="Genomic_DNA"/>
</dbReference>
<keyword evidence="4" id="KW-0949">S-adenosyl-L-methionine</keyword>
<evidence type="ECO:0000256" key="3">
    <source>
        <dbReference type="ARBA" id="ARBA00022679"/>
    </source>
</evidence>
<keyword evidence="2 6" id="KW-0489">Methyltransferase</keyword>
<dbReference type="GO" id="GO:0005829">
    <property type="term" value="C:cytosol"/>
    <property type="evidence" value="ECO:0007669"/>
    <property type="project" value="TreeGrafter"/>
</dbReference>
<dbReference type="GO" id="GO:0003723">
    <property type="term" value="F:RNA binding"/>
    <property type="evidence" value="ECO:0007669"/>
    <property type="project" value="InterPro"/>
</dbReference>
<dbReference type="InterPro" id="IPR029028">
    <property type="entry name" value="Alpha/beta_knot_MTases"/>
</dbReference>
<dbReference type="Gene3D" id="3.40.1280.10">
    <property type="match status" value="1"/>
</dbReference>
<dbReference type="InterPro" id="IPR029026">
    <property type="entry name" value="tRNA_m1G_MTases_N"/>
</dbReference>
<dbReference type="InterPro" id="IPR001537">
    <property type="entry name" value="SpoU_MeTrfase"/>
</dbReference>
<dbReference type="InterPro" id="IPR004384">
    <property type="entry name" value="RNA_MeTrfase_TrmJ/LasT"/>
</dbReference>
<dbReference type="Pfam" id="PF00588">
    <property type="entry name" value="SpoU_methylase"/>
    <property type="match status" value="1"/>
</dbReference>
<feature type="domain" description="tRNA/rRNA methyltransferase SpoU type" evidence="5">
    <location>
        <begin position="24"/>
        <end position="175"/>
    </location>
</feature>
<keyword evidence="3" id="KW-0808">Transferase</keyword>
<dbReference type="SUPFAM" id="SSF75217">
    <property type="entry name" value="alpha/beta knot"/>
    <property type="match status" value="1"/>
</dbReference>
<dbReference type="PANTHER" id="PTHR42786:SF2">
    <property type="entry name" value="TRNA (CYTIDINE_URIDINE-2'-O-)-METHYLTRANSFERASE TRMJ"/>
    <property type="match status" value="1"/>
</dbReference>
<protein>
    <submittedName>
        <fullName evidence="6">RNA methyltransferase</fullName>
    </submittedName>
</protein>
<dbReference type="AlphaFoldDB" id="A0A7C5JVU4"/>
<comment type="caution">
    <text evidence="6">The sequence shown here is derived from an EMBL/GenBank/DDBJ whole genome shotgun (WGS) entry which is preliminary data.</text>
</comment>
<gene>
    <name evidence="6" type="ORF">ENL40_01365</name>
</gene>
<evidence type="ECO:0000259" key="5">
    <source>
        <dbReference type="Pfam" id="PF00588"/>
    </source>
</evidence>
<proteinExistence type="inferred from homology"/>
<dbReference type="GO" id="GO:0002128">
    <property type="term" value="P:tRNA nucleoside ribose methylation"/>
    <property type="evidence" value="ECO:0007669"/>
    <property type="project" value="TreeGrafter"/>
</dbReference>
<accession>A0A7C5JVU4</accession>
<sequence length="267" mass="30786">MIFFTISTVIILTHFFKYLAVMELAVILVEIEYPINLGSIARVMKNFGVKELILVNPQVSPDDKTAKKFAVHAMDVLENAKIVKSLDKALEMVDLAVGTSGIAGGDYIPERTPITPEEFAKRAFLYEGRIGVVFGRESRGLDNEELKKLDFTVTIPTSDEYPVMNLSHAVAVILYEVYRQRIKSREVEVKEKLRKSTREERAKLVELWEKLLNTLEYPKDLERRKLSVLMFQRFLGRGFIYAKEVHSMYGPLRKVIERLERCKDDDH</sequence>
<dbReference type="NCBIfam" id="TIGR00050">
    <property type="entry name" value="rRNA_methyl_1"/>
    <property type="match status" value="1"/>
</dbReference>
<evidence type="ECO:0000313" key="6">
    <source>
        <dbReference type="EMBL" id="HHI00119.1"/>
    </source>
</evidence>
<evidence type="ECO:0000256" key="2">
    <source>
        <dbReference type="ARBA" id="ARBA00022603"/>
    </source>
</evidence>
<dbReference type="PANTHER" id="PTHR42786">
    <property type="entry name" value="TRNA/RRNA METHYLTRANSFERASE"/>
    <property type="match status" value="1"/>
</dbReference>
<name>A0A7C5JVU4_THELI</name>
<dbReference type="PIRSF" id="PIRSF004808">
    <property type="entry name" value="LasT"/>
    <property type="match status" value="1"/>
</dbReference>
<reference evidence="6" key="1">
    <citation type="journal article" date="2020" name="mSystems">
        <title>Genome- and Community-Level Interaction Insights into Carbon Utilization and Element Cycling Functions of Hydrothermarchaeota in Hydrothermal Sediment.</title>
        <authorList>
            <person name="Zhou Z."/>
            <person name="Liu Y."/>
            <person name="Xu W."/>
            <person name="Pan J."/>
            <person name="Luo Z.H."/>
            <person name="Li M."/>
        </authorList>
    </citation>
    <scope>NUCLEOTIDE SEQUENCE [LARGE SCALE GENOMIC DNA]</scope>
    <source>
        <strain evidence="6">HyVt-93</strain>
    </source>
</reference>